<sequence length="266" mass="29667">MCAPVFLSLFEHQDDIDLDEAIHTGQDPDQTVRAFETSRIGSHLPEFVQFEQEVYDESVWTDGGNSISPRDPQPALTPWLQEHDLSSLLPLALDVEGLLTGLRRYYGPAVEDDSVHELPESLVGEGGIPSRLQSQREALRDVLGLVMDRYWPLAARPGVAPIADEVIPHGNPWDGGPEWEEFKARMPPHVVDTGIFEFDPSHGPLLPRSRLRPRGNIVQDVIKDVAEKVDDSTAAEASNSTAVEDDEYEDVEEQVDGEEYFSDEDI</sequence>
<keyword evidence="3" id="KW-1185">Reference proteome</keyword>
<protein>
    <submittedName>
        <fullName evidence="2">Uncharacterized protein</fullName>
    </submittedName>
</protein>
<name>A0A395I1V9_ASPHC</name>
<organism evidence="2 3">
    <name type="scientific">Aspergillus homomorphus (strain CBS 101889)</name>
    <dbReference type="NCBI Taxonomy" id="1450537"/>
    <lineage>
        <taxon>Eukaryota</taxon>
        <taxon>Fungi</taxon>
        <taxon>Dikarya</taxon>
        <taxon>Ascomycota</taxon>
        <taxon>Pezizomycotina</taxon>
        <taxon>Eurotiomycetes</taxon>
        <taxon>Eurotiomycetidae</taxon>
        <taxon>Eurotiales</taxon>
        <taxon>Aspergillaceae</taxon>
        <taxon>Aspergillus</taxon>
        <taxon>Aspergillus subgen. Circumdati</taxon>
    </lineage>
</organism>
<dbReference type="GeneID" id="37201168"/>
<dbReference type="RefSeq" id="XP_025552879.1">
    <property type="nucleotide sequence ID" value="XM_025696879.1"/>
</dbReference>
<dbReference type="Proteomes" id="UP000248961">
    <property type="component" value="Unassembled WGS sequence"/>
</dbReference>
<evidence type="ECO:0000313" key="2">
    <source>
        <dbReference type="EMBL" id="RAL13725.1"/>
    </source>
</evidence>
<dbReference type="AlphaFoldDB" id="A0A395I1V9"/>
<accession>A0A395I1V9</accession>
<feature type="region of interest" description="Disordered" evidence="1">
    <location>
        <begin position="229"/>
        <end position="266"/>
    </location>
</feature>
<evidence type="ECO:0000256" key="1">
    <source>
        <dbReference type="SAM" id="MobiDB-lite"/>
    </source>
</evidence>
<dbReference type="EMBL" id="KZ824278">
    <property type="protein sequence ID" value="RAL13725.1"/>
    <property type="molecule type" value="Genomic_DNA"/>
</dbReference>
<dbReference type="OrthoDB" id="10656622at2759"/>
<dbReference type="VEuPathDB" id="FungiDB:BO97DRAFT_423504"/>
<feature type="compositionally biased region" description="Acidic residues" evidence="1">
    <location>
        <begin position="243"/>
        <end position="266"/>
    </location>
</feature>
<evidence type="ECO:0000313" key="3">
    <source>
        <dbReference type="Proteomes" id="UP000248961"/>
    </source>
</evidence>
<proteinExistence type="predicted"/>
<gene>
    <name evidence="2" type="ORF">BO97DRAFT_423504</name>
</gene>
<reference evidence="2 3" key="1">
    <citation type="submission" date="2018-02" db="EMBL/GenBank/DDBJ databases">
        <title>The genomes of Aspergillus section Nigri reveals drivers in fungal speciation.</title>
        <authorList>
            <consortium name="DOE Joint Genome Institute"/>
            <person name="Vesth T.C."/>
            <person name="Nybo J."/>
            <person name="Theobald S."/>
            <person name="Brandl J."/>
            <person name="Frisvad J.C."/>
            <person name="Nielsen K.F."/>
            <person name="Lyhne E.K."/>
            <person name="Kogle M.E."/>
            <person name="Kuo A."/>
            <person name="Riley R."/>
            <person name="Clum A."/>
            <person name="Nolan M."/>
            <person name="Lipzen A."/>
            <person name="Salamov A."/>
            <person name="Henrissat B."/>
            <person name="Wiebenga A."/>
            <person name="De vries R.P."/>
            <person name="Grigoriev I.V."/>
            <person name="Mortensen U.H."/>
            <person name="Andersen M.R."/>
            <person name="Baker S.E."/>
        </authorList>
    </citation>
    <scope>NUCLEOTIDE SEQUENCE [LARGE SCALE GENOMIC DNA]</scope>
    <source>
        <strain evidence="2 3">CBS 101889</strain>
    </source>
</reference>